<accession>A0A5Q4Z1S8</accession>
<dbReference type="RefSeq" id="WP_165185314.1">
    <property type="nucleotide sequence ID" value="NZ_LR699553.1"/>
</dbReference>
<keyword evidence="2" id="KW-1185">Reference proteome</keyword>
<dbReference type="KEGG" id="pdio:PDMSB3_1130"/>
<reference evidence="1 2" key="1">
    <citation type="submission" date="2019-08" db="EMBL/GenBank/DDBJ databases">
        <authorList>
            <person name="Herpell B J."/>
        </authorList>
    </citation>
    <scope>NUCLEOTIDE SEQUENCE [LARGE SCALE GENOMIC DNA]</scope>
    <source>
        <strain evidence="2">Msb3</strain>
    </source>
</reference>
<gene>
    <name evidence="1" type="ORF">PDMSB3_1130</name>
</gene>
<name>A0A5Q4Z1S8_9BURK</name>
<evidence type="ECO:0000313" key="1">
    <source>
        <dbReference type="EMBL" id="VVD27592.1"/>
    </source>
</evidence>
<organism evidence="1 2">
    <name type="scientific">Paraburkholderia dioscoreae</name>
    <dbReference type="NCBI Taxonomy" id="2604047"/>
    <lineage>
        <taxon>Bacteria</taxon>
        <taxon>Pseudomonadati</taxon>
        <taxon>Pseudomonadota</taxon>
        <taxon>Betaproteobacteria</taxon>
        <taxon>Burkholderiales</taxon>
        <taxon>Burkholderiaceae</taxon>
        <taxon>Paraburkholderia</taxon>
    </lineage>
</organism>
<dbReference type="AlphaFoldDB" id="A0A5Q4Z1S8"/>
<dbReference type="Proteomes" id="UP000325811">
    <property type="component" value="Chromosome I"/>
</dbReference>
<evidence type="ECO:0000313" key="2">
    <source>
        <dbReference type="Proteomes" id="UP000325811"/>
    </source>
</evidence>
<sequence>MTELKNCRGNIVRLLSHGAFGGAISALELSQFIGTKRTGVVVVVADAPLFLERPIIGESWNIKGHWFESPVYGRQFKAIEATRCKPSGLGLVHFLGKTGLFGALTVRDARNLRRGHGTSLVEALDLGDVEMLRVHGIRREKCKALVEGWSRYWSLAQINDLLAPYWIHPRVATKLHNLFGVSAYGLILDNPYRLAPFLKWNDLERLASTLSTKTPPEVRLIAACNHLLLDMQRRGRVSVPYSYVIDRLSVRLGSKSAATAAIKKAVAAKVAYVAIERGTRHLHSAGVEIIQRALCASLVTTRALVAVPEKQAQSVEIISAPSLTIDSAILILAQSHRCVVHILGVADSETTSLIARLAHVAAAASDVLRDAEPHLSCEGADVIVHDADQLSFVTLNKLLHRLRNASRIRMLGRAHGYPAQTDGLSVFADLGVSNVLSLESLASFAKPDIIVGKPDFKHIGVQASTFVPRVRPTSIYWLETPPAREASATAAAFRECAHFGSAVLFTTHAAEAIRWNMQFHNETAELRAMQGERTHVVKIQNLQSASDGDPIVMLRSDLERGLIAGTRGVLSTSDNASYFHPSHGDIAYETIDVGNVGTVTVTPEHLSNCALSYAVPLRAPFLGCVDYAVIALASDHDRTQAQLLMSRAISHARRGVLVVSEQRPEFEFDKEFREPPPGASIAGFRSMLIAASVARSTSE</sequence>
<proteinExistence type="predicted"/>
<dbReference type="EMBL" id="LR699553">
    <property type="protein sequence ID" value="VVD27592.1"/>
    <property type="molecule type" value="Genomic_DNA"/>
</dbReference>
<protein>
    <submittedName>
        <fullName evidence="1">Uncharacterized protein</fullName>
    </submittedName>
</protein>